<dbReference type="EnsemblMetazoa" id="PPA34269.1">
    <property type="protein sequence ID" value="PPA34269.1"/>
    <property type="gene ID" value="WBGene00272638"/>
</dbReference>
<gene>
    <name evidence="1" type="primary">WBGene00272638</name>
</gene>
<dbReference type="OrthoDB" id="8195432at2759"/>
<protein>
    <submittedName>
        <fullName evidence="1">Uncharacterized protein</fullName>
    </submittedName>
</protein>
<name>A0A2A6CKT4_PRIPA</name>
<sequence>MALEPLLRAAARVDPGYSLHGHTVLADGEEYKHLGVPTGTNTFPSGAAAITKMKDHLQKIDDSLLCPWQKFDALRGFIIPQISFHLLHGSVPKSPLIELDKQIKRCAKRWLNVPQRASNEILYLGFDQGGQSLLPLSLLADISTISHAAALLHSKDASVADLSLRSAREVAGLRAKKKVTAAQLADYLSGQTDGIYRTPTTDVNSIWTSARAATRGQSLIPLSLLADIATVSHASSLLHSRDASVADLSYRILREVSAKRAQRRVTNAEVALCLSGETTDVYRTPTVDIPSIWTQARSATRRLTTSFPISWTTVGGSPPLVTLSGSPLSPARVQQTMTKAYRDLQYKSLLAKKDQGHTYRAQHIPHLSNHFVREGSFLRFCDWRFINRARLNLLPLNDIHLPYDNGEGSIEREHETKATKYEPIVQHFVREGYGAEYYSTVVSALGRIPRVTLDALRALRIPGWYTKLLYKLLSADAIKGSRNVYATHVTGQVM</sequence>
<dbReference type="AlphaFoldDB" id="A0A2A6CKT4"/>
<accession>A0A8R1UN04</accession>
<evidence type="ECO:0000313" key="1">
    <source>
        <dbReference type="EnsemblMetazoa" id="PPA34269.1"/>
    </source>
</evidence>
<reference evidence="1" key="2">
    <citation type="submission" date="2022-06" db="UniProtKB">
        <authorList>
            <consortium name="EnsemblMetazoa"/>
        </authorList>
    </citation>
    <scope>IDENTIFICATION</scope>
    <source>
        <strain evidence="1">PS312</strain>
    </source>
</reference>
<keyword evidence="2" id="KW-1185">Reference proteome</keyword>
<dbReference type="Proteomes" id="UP000005239">
    <property type="component" value="Unassembled WGS sequence"/>
</dbReference>
<proteinExistence type="predicted"/>
<organism evidence="1 2">
    <name type="scientific">Pristionchus pacificus</name>
    <name type="common">Parasitic nematode worm</name>
    <dbReference type="NCBI Taxonomy" id="54126"/>
    <lineage>
        <taxon>Eukaryota</taxon>
        <taxon>Metazoa</taxon>
        <taxon>Ecdysozoa</taxon>
        <taxon>Nematoda</taxon>
        <taxon>Chromadorea</taxon>
        <taxon>Rhabditida</taxon>
        <taxon>Rhabditina</taxon>
        <taxon>Diplogasteromorpha</taxon>
        <taxon>Diplogasteroidea</taxon>
        <taxon>Neodiplogasteridae</taxon>
        <taxon>Pristionchus</taxon>
    </lineage>
</organism>
<accession>A0A2A6CKT4</accession>
<reference evidence="2" key="1">
    <citation type="journal article" date="2008" name="Nat. Genet.">
        <title>The Pristionchus pacificus genome provides a unique perspective on nematode lifestyle and parasitism.</title>
        <authorList>
            <person name="Dieterich C."/>
            <person name="Clifton S.W."/>
            <person name="Schuster L.N."/>
            <person name="Chinwalla A."/>
            <person name="Delehaunty K."/>
            <person name="Dinkelacker I."/>
            <person name="Fulton L."/>
            <person name="Fulton R."/>
            <person name="Godfrey J."/>
            <person name="Minx P."/>
            <person name="Mitreva M."/>
            <person name="Roeseler W."/>
            <person name="Tian H."/>
            <person name="Witte H."/>
            <person name="Yang S.P."/>
            <person name="Wilson R.K."/>
            <person name="Sommer R.J."/>
        </authorList>
    </citation>
    <scope>NUCLEOTIDE SEQUENCE [LARGE SCALE GENOMIC DNA]</scope>
    <source>
        <strain evidence="2">PS312</strain>
    </source>
</reference>
<evidence type="ECO:0000313" key="2">
    <source>
        <dbReference type="Proteomes" id="UP000005239"/>
    </source>
</evidence>